<evidence type="ECO:0000313" key="11">
    <source>
        <dbReference type="EMBL" id="BAC24168.1"/>
    </source>
</evidence>
<dbReference type="Gene3D" id="3.40.430.10">
    <property type="entry name" value="Dihydrofolate Reductase, subunit A"/>
    <property type="match status" value="1"/>
</dbReference>
<dbReference type="InterPro" id="IPR017925">
    <property type="entry name" value="DHFR_CS"/>
</dbReference>
<dbReference type="InterPro" id="IPR001796">
    <property type="entry name" value="DHFR_dom"/>
</dbReference>
<comment type="pathway">
    <text evidence="1 8">Cofactor biosynthesis; tetrahydrofolate biosynthesis; 5,6,7,8-tetrahydrofolate from 7,8-dihydrofolate: step 1/1.</text>
</comment>
<dbReference type="eggNOG" id="COG0262">
    <property type="taxonomic scope" value="Bacteria"/>
</dbReference>
<dbReference type="EMBL" id="BA000021">
    <property type="protein sequence ID" value="BAC24168.1"/>
    <property type="molecule type" value="Genomic_DNA"/>
</dbReference>
<dbReference type="PANTHER" id="PTHR48069:SF3">
    <property type="entry name" value="DIHYDROFOLATE REDUCTASE"/>
    <property type="match status" value="1"/>
</dbReference>
<comment type="similarity">
    <text evidence="2 8 9">Belongs to the dihydrofolate reductase family.</text>
</comment>
<evidence type="ECO:0000313" key="12">
    <source>
        <dbReference type="Proteomes" id="UP000000562"/>
    </source>
</evidence>
<proteinExistence type="inferred from homology"/>
<dbReference type="PRINTS" id="PR00070">
    <property type="entry name" value="DHFR"/>
</dbReference>
<dbReference type="UniPathway" id="UPA00077">
    <property type="reaction ID" value="UER00158"/>
</dbReference>
<dbReference type="CDD" id="cd00209">
    <property type="entry name" value="DHFR"/>
    <property type="match status" value="1"/>
</dbReference>
<protein>
    <recommendedName>
        <fullName evidence="3 8">Dihydrofolate reductase</fullName>
        <ecNumber evidence="3 8">1.5.1.3</ecNumber>
    </recommendedName>
</protein>
<comment type="function">
    <text evidence="7 8">Key enzyme in folate metabolism. Catalyzes an essential reaction for de novo glycine and purine synthesis, and for DNA precursor synthesis.</text>
</comment>
<dbReference type="KEGG" id="wbr:folA"/>
<dbReference type="Pfam" id="PF00186">
    <property type="entry name" value="DHFR_1"/>
    <property type="match status" value="1"/>
</dbReference>
<reference evidence="11 12" key="1">
    <citation type="journal article" date="2002" name="Nat. Genet.">
        <title>Genome sequence of the endocellular obligate symbiont of tsetse flies, Wigglesworthia glossinidia.</title>
        <authorList>
            <person name="Akman L."/>
            <person name="Yamashita A."/>
            <person name="Watanabe H."/>
            <person name="Oshima K."/>
            <person name="Shiba T."/>
            <person name="Hattori M."/>
            <person name="Aksoy S."/>
        </authorList>
    </citation>
    <scope>NUCLEOTIDE SEQUENCE [LARGE SCALE GENOMIC DNA]</scope>
</reference>
<evidence type="ECO:0000256" key="9">
    <source>
        <dbReference type="RuleBase" id="RU004474"/>
    </source>
</evidence>
<evidence type="ECO:0000256" key="1">
    <source>
        <dbReference type="ARBA" id="ARBA00004903"/>
    </source>
</evidence>
<dbReference type="HOGENOM" id="CLU_043966_5_1_6"/>
<name>Q8D3H9_WIGBR</name>
<evidence type="ECO:0000256" key="2">
    <source>
        <dbReference type="ARBA" id="ARBA00009539"/>
    </source>
</evidence>
<dbReference type="GO" id="GO:0046452">
    <property type="term" value="P:dihydrofolate metabolic process"/>
    <property type="evidence" value="ECO:0007669"/>
    <property type="project" value="TreeGrafter"/>
</dbReference>
<dbReference type="Proteomes" id="UP000000562">
    <property type="component" value="Chromosome"/>
</dbReference>
<dbReference type="PROSITE" id="PS00075">
    <property type="entry name" value="DHFR_1"/>
    <property type="match status" value="1"/>
</dbReference>
<dbReference type="EC" id="1.5.1.3" evidence="3 8"/>
<dbReference type="GO" id="GO:0070401">
    <property type="term" value="F:NADP+ binding"/>
    <property type="evidence" value="ECO:0007669"/>
    <property type="project" value="UniProtKB-ARBA"/>
</dbReference>
<evidence type="ECO:0000259" key="10">
    <source>
        <dbReference type="PROSITE" id="PS51330"/>
    </source>
</evidence>
<dbReference type="GO" id="GO:0006730">
    <property type="term" value="P:one-carbon metabolic process"/>
    <property type="evidence" value="ECO:0007669"/>
    <property type="project" value="UniProtKB-KW"/>
</dbReference>
<dbReference type="SUPFAM" id="SSF53597">
    <property type="entry name" value="Dihydrofolate reductase-like"/>
    <property type="match status" value="1"/>
</dbReference>
<organism evidence="11 12">
    <name type="scientific">Wigglesworthia glossinidia brevipalpis</name>
    <dbReference type="NCBI Taxonomy" id="36870"/>
    <lineage>
        <taxon>Bacteria</taxon>
        <taxon>Pseudomonadati</taxon>
        <taxon>Pseudomonadota</taxon>
        <taxon>Gammaproteobacteria</taxon>
        <taxon>Enterobacterales</taxon>
        <taxon>Erwiniaceae</taxon>
        <taxon>Wigglesworthia</taxon>
    </lineage>
</organism>
<evidence type="ECO:0000256" key="6">
    <source>
        <dbReference type="ARBA" id="ARBA00023002"/>
    </source>
</evidence>
<keyword evidence="4 8" id="KW-0554">One-carbon metabolism</keyword>
<evidence type="ECO:0000256" key="5">
    <source>
        <dbReference type="ARBA" id="ARBA00022857"/>
    </source>
</evidence>
<sequence>MDISLIWAQSKNKVIGHDQYIPWNLPEDISWFKKNTINKPVIMGRKTFESIKKPLENRINIVLSKNLYRNVMSNLKIAKNPKQALFFAKNYNEVMIIGGKQIYKIFLPKATKLYLTVINAEINGNIFFPRYNRKKWILSFEKYFNSDTKNKYSMYFRIFNKI</sequence>
<dbReference type="FunFam" id="3.40.430.10:FF:000001">
    <property type="entry name" value="Dihydrofolate reductase"/>
    <property type="match status" value="1"/>
</dbReference>
<dbReference type="InterPro" id="IPR012259">
    <property type="entry name" value="DHFR"/>
</dbReference>
<dbReference type="STRING" id="36870.gene:10368500"/>
<evidence type="ECO:0000256" key="3">
    <source>
        <dbReference type="ARBA" id="ARBA00012856"/>
    </source>
</evidence>
<gene>
    <name evidence="11" type="primary">folA</name>
</gene>
<dbReference type="PANTHER" id="PTHR48069">
    <property type="entry name" value="DIHYDROFOLATE REDUCTASE"/>
    <property type="match status" value="1"/>
</dbReference>
<keyword evidence="6 8" id="KW-0560">Oxidoreductase</keyword>
<keyword evidence="12" id="KW-1185">Reference proteome</keyword>
<dbReference type="OrthoDB" id="9804315at2"/>
<dbReference type="GO" id="GO:0046654">
    <property type="term" value="P:tetrahydrofolate biosynthetic process"/>
    <property type="evidence" value="ECO:0007669"/>
    <property type="project" value="UniProtKB-UniPathway"/>
</dbReference>
<dbReference type="GO" id="GO:0005829">
    <property type="term" value="C:cytosol"/>
    <property type="evidence" value="ECO:0007669"/>
    <property type="project" value="TreeGrafter"/>
</dbReference>
<evidence type="ECO:0000256" key="4">
    <source>
        <dbReference type="ARBA" id="ARBA00022563"/>
    </source>
</evidence>
<evidence type="ECO:0000256" key="7">
    <source>
        <dbReference type="ARBA" id="ARBA00025067"/>
    </source>
</evidence>
<comment type="catalytic activity">
    <reaction evidence="8">
        <text>(6S)-5,6,7,8-tetrahydrofolate + NADP(+) = 7,8-dihydrofolate + NADPH + H(+)</text>
        <dbReference type="Rhea" id="RHEA:15009"/>
        <dbReference type="ChEBI" id="CHEBI:15378"/>
        <dbReference type="ChEBI" id="CHEBI:57451"/>
        <dbReference type="ChEBI" id="CHEBI:57453"/>
        <dbReference type="ChEBI" id="CHEBI:57783"/>
        <dbReference type="ChEBI" id="CHEBI:58349"/>
        <dbReference type="EC" id="1.5.1.3"/>
    </reaction>
</comment>
<dbReference type="PROSITE" id="PS51330">
    <property type="entry name" value="DHFR_2"/>
    <property type="match status" value="1"/>
</dbReference>
<dbReference type="AlphaFoldDB" id="Q8D3H9"/>
<dbReference type="PIRSF" id="PIRSF000194">
    <property type="entry name" value="DHFR"/>
    <property type="match status" value="1"/>
</dbReference>
<dbReference type="InterPro" id="IPR024072">
    <property type="entry name" value="DHFR-like_dom_sf"/>
</dbReference>
<keyword evidence="5 8" id="KW-0521">NADP</keyword>
<dbReference type="GO" id="GO:0046655">
    <property type="term" value="P:folic acid metabolic process"/>
    <property type="evidence" value="ECO:0007669"/>
    <property type="project" value="TreeGrafter"/>
</dbReference>
<feature type="domain" description="DHFR" evidence="10">
    <location>
        <begin position="2"/>
        <end position="161"/>
    </location>
</feature>
<accession>Q8D3H9</accession>
<dbReference type="GO" id="GO:0004146">
    <property type="term" value="F:dihydrofolate reductase activity"/>
    <property type="evidence" value="ECO:0007669"/>
    <property type="project" value="UniProtKB-EC"/>
</dbReference>
<evidence type="ECO:0000256" key="8">
    <source>
        <dbReference type="PIRNR" id="PIRNR000194"/>
    </source>
</evidence>
<dbReference type="NCBIfam" id="NF008037">
    <property type="entry name" value="PRK10769.1"/>
    <property type="match status" value="1"/>
</dbReference>